<dbReference type="Pfam" id="PF08448">
    <property type="entry name" value="PAS_4"/>
    <property type="match status" value="1"/>
</dbReference>
<feature type="domain" description="PAC" evidence="7">
    <location>
        <begin position="92"/>
        <end position="143"/>
    </location>
</feature>
<feature type="domain" description="Response regulatory" evidence="6">
    <location>
        <begin position="529"/>
        <end position="645"/>
    </location>
</feature>
<dbReference type="InterPro" id="IPR013656">
    <property type="entry name" value="PAS_4"/>
</dbReference>
<evidence type="ECO:0000259" key="5">
    <source>
        <dbReference type="PROSITE" id="PS50109"/>
    </source>
</evidence>
<dbReference type="CDD" id="cd00082">
    <property type="entry name" value="HisKA"/>
    <property type="match status" value="1"/>
</dbReference>
<evidence type="ECO:0000256" key="4">
    <source>
        <dbReference type="PROSITE-ProRule" id="PRU00169"/>
    </source>
</evidence>
<dbReference type="SMART" id="SM00387">
    <property type="entry name" value="HATPase_c"/>
    <property type="match status" value="1"/>
</dbReference>
<dbReference type="InterPro" id="IPR000700">
    <property type="entry name" value="PAS-assoc_C"/>
</dbReference>
<dbReference type="PANTHER" id="PTHR43065">
    <property type="entry name" value="SENSOR HISTIDINE KINASE"/>
    <property type="match status" value="1"/>
</dbReference>
<dbReference type="PANTHER" id="PTHR43065:SF49">
    <property type="entry name" value="HISTIDINE KINASE"/>
    <property type="match status" value="1"/>
</dbReference>
<dbReference type="SUPFAM" id="SSF47384">
    <property type="entry name" value="Homodimeric domain of signal transducing histidine kinase"/>
    <property type="match status" value="1"/>
</dbReference>
<dbReference type="RefSeq" id="WP_075776580.1">
    <property type="nucleotide sequence ID" value="NZ_CP019437.1"/>
</dbReference>
<feature type="domain" description="Histidine kinase" evidence="5">
    <location>
        <begin position="286"/>
        <end position="508"/>
    </location>
</feature>
<evidence type="ECO:0000313" key="8">
    <source>
        <dbReference type="EMBL" id="AQS48076.1"/>
    </source>
</evidence>
<dbReference type="Gene3D" id="1.10.287.130">
    <property type="match status" value="1"/>
</dbReference>
<dbReference type="PRINTS" id="PR00344">
    <property type="entry name" value="BCTRLSENSOR"/>
</dbReference>
<dbReference type="InterPro" id="IPR036890">
    <property type="entry name" value="HATPase_C_sf"/>
</dbReference>
<dbReference type="InterPro" id="IPR011006">
    <property type="entry name" value="CheY-like_superfamily"/>
</dbReference>
<gene>
    <name evidence="8" type="ORF">BMG03_09875</name>
</gene>
<comment type="catalytic activity">
    <reaction evidence="1">
        <text>ATP + protein L-histidine = ADP + protein N-phospho-L-histidine.</text>
        <dbReference type="EC" id="2.7.13.3"/>
    </reaction>
</comment>
<dbReference type="PROSITE" id="PS50109">
    <property type="entry name" value="HIS_KIN"/>
    <property type="match status" value="1"/>
</dbReference>
<dbReference type="NCBIfam" id="TIGR00229">
    <property type="entry name" value="sensory_box"/>
    <property type="match status" value="1"/>
</dbReference>
<dbReference type="EC" id="2.7.13.3" evidence="2"/>
<dbReference type="EMBL" id="CP019437">
    <property type="protein sequence ID" value="AQS48076.1"/>
    <property type="molecule type" value="Genomic_DNA"/>
</dbReference>
<dbReference type="InterPro" id="IPR036097">
    <property type="entry name" value="HisK_dim/P_sf"/>
</dbReference>
<accession>A0ABN4XEV2</accession>
<dbReference type="InterPro" id="IPR004358">
    <property type="entry name" value="Sig_transdc_His_kin-like_C"/>
</dbReference>
<keyword evidence="9" id="KW-1185">Reference proteome</keyword>
<dbReference type="PROSITE" id="PS50113">
    <property type="entry name" value="PAC"/>
    <property type="match status" value="1"/>
</dbReference>
<dbReference type="PROSITE" id="PS50110">
    <property type="entry name" value="RESPONSE_REGULATORY"/>
    <property type="match status" value="1"/>
</dbReference>
<feature type="modified residue" description="4-aspartylphosphate" evidence="4">
    <location>
        <position position="579"/>
    </location>
</feature>
<protein>
    <recommendedName>
        <fullName evidence="2">histidine kinase</fullName>
        <ecNumber evidence="2">2.7.13.3</ecNumber>
    </recommendedName>
</protein>
<dbReference type="SUPFAM" id="SSF52172">
    <property type="entry name" value="CheY-like"/>
    <property type="match status" value="1"/>
</dbReference>
<evidence type="ECO:0000256" key="2">
    <source>
        <dbReference type="ARBA" id="ARBA00012438"/>
    </source>
</evidence>
<dbReference type="SUPFAM" id="SSF55785">
    <property type="entry name" value="PYP-like sensor domain (PAS domain)"/>
    <property type="match status" value="1"/>
</dbReference>
<evidence type="ECO:0000256" key="3">
    <source>
        <dbReference type="ARBA" id="ARBA00022553"/>
    </source>
</evidence>
<dbReference type="Pfam" id="PF00072">
    <property type="entry name" value="Response_reg"/>
    <property type="match status" value="1"/>
</dbReference>
<organism evidence="8 9">
    <name type="scientific">Thioclava nitratireducens</name>
    <dbReference type="NCBI Taxonomy" id="1915078"/>
    <lineage>
        <taxon>Bacteria</taxon>
        <taxon>Pseudomonadati</taxon>
        <taxon>Pseudomonadota</taxon>
        <taxon>Alphaproteobacteria</taxon>
        <taxon>Rhodobacterales</taxon>
        <taxon>Paracoccaceae</taxon>
        <taxon>Thioclava</taxon>
    </lineage>
</organism>
<proteinExistence type="predicted"/>
<sequence>MANSEECRRDPRPGHGVAALAEDLEGVIDLIPVPVAVFDTEMRFVAASAAFLAAYGGDIAHAVGSDHDALLPWLPTACRDARGKALAGETVQCDESRTMRPDGREAWTRWTVAPLRRAGQVAGIILIIEDISAEKEFQQLTDLRAEEIIEAMKAAGIAFFEMDFDRDTLVATEPARQLLETQEVPDSFDTWIALAAPEDRVRLKEAHRAAIDPTGSRKFSIEFKLARSAEPKVIELRGNIRFDESADPPRPVGAIGAILDRTERARIAAAMVRGQRMETVGRMAGLIAHDFNNLLTVILSNLELAARTEMADLARGHLERAIDATRIGAGFNQRLLALAGARTPKPVRFGLDAQLAETWTLLERVLGEQVHLRLLPGADRGQIYMDRGELDGALLNLVINARDAISAAGTITIRTGSAQLDVQQAGEIEGARPGRFLTVSVSDTGHGMTPDVRRQALDPFFTTKDARVGNGLGLTSVASSVARAGGFLDIDSAPGEGTTITLYLPEVDGDPMLAAAEDRDALRMGDGQLVLVVEDDPLVRETVLDRLEALGYAVIEAGNAHQALEQIEAGEPVELLFSDIVLPGSCSGFDLVDRVRARDPRLPVLLTSGHASEKFAGRPKVEQEIELLTKPYSLSTLSAAVARALNPDAPPG</sequence>
<dbReference type="InterPro" id="IPR035965">
    <property type="entry name" value="PAS-like_dom_sf"/>
</dbReference>
<dbReference type="InterPro" id="IPR003661">
    <property type="entry name" value="HisK_dim/P_dom"/>
</dbReference>
<keyword evidence="3 4" id="KW-0597">Phosphoprotein</keyword>
<evidence type="ECO:0000259" key="7">
    <source>
        <dbReference type="PROSITE" id="PS50113"/>
    </source>
</evidence>
<dbReference type="SUPFAM" id="SSF55874">
    <property type="entry name" value="ATPase domain of HSP90 chaperone/DNA topoisomerase II/histidine kinase"/>
    <property type="match status" value="1"/>
</dbReference>
<dbReference type="Gene3D" id="3.30.450.20">
    <property type="entry name" value="PAS domain"/>
    <property type="match status" value="2"/>
</dbReference>
<dbReference type="Pfam" id="PF02518">
    <property type="entry name" value="HATPase_c"/>
    <property type="match status" value="1"/>
</dbReference>
<dbReference type="InterPro" id="IPR003594">
    <property type="entry name" value="HATPase_dom"/>
</dbReference>
<dbReference type="Gene3D" id="3.40.50.2300">
    <property type="match status" value="1"/>
</dbReference>
<dbReference type="Gene3D" id="3.30.565.10">
    <property type="entry name" value="Histidine kinase-like ATPase, C-terminal domain"/>
    <property type="match status" value="1"/>
</dbReference>
<evidence type="ECO:0000259" key="6">
    <source>
        <dbReference type="PROSITE" id="PS50110"/>
    </source>
</evidence>
<dbReference type="InterPro" id="IPR005467">
    <property type="entry name" value="His_kinase_dom"/>
</dbReference>
<dbReference type="InterPro" id="IPR000014">
    <property type="entry name" value="PAS"/>
</dbReference>
<dbReference type="Proteomes" id="UP000185622">
    <property type="component" value="Chromosome"/>
</dbReference>
<evidence type="ECO:0000256" key="1">
    <source>
        <dbReference type="ARBA" id="ARBA00000085"/>
    </source>
</evidence>
<dbReference type="SMART" id="SM00448">
    <property type="entry name" value="REC"/>
    <property type="match status" value="1"/>
</dbReference>
<name>A0ABN4XEV2_9RHOB</name>
<reference evidence="8 9" key="1">
    <citation type="submission" date="2017-01" db="EMBL/GenBank/DDBJ databases">
        <title>The complete genome sequence of a sulfur-oxidizing marine bacterium Thioclava sp. 25B10_4T.</title>
        <authorList>
            <person name="Liu Y."/>
            <person name="Lai Q."/>
            <person name="Shao Z."/>
        </authorList>
    </citation>
    <scope>NUCLEOTIDE SEQUENCE [LARGE SCALE GENOMIC DNA]</scope>
    <source>
        <strain evidence="8 9">25B10_4</strain>
    </source>
</reference>
<dbReference type="InterPro" id="IPR001789">
    <property type="entry name" value="Sig_transdc_resp-reg_receiver"/>
</dbReference>
<evidence type="ECO:0000313" key="9">
    <source>
        <dbReference type="Proteomes" id="UP000185622"/>
    </source>
</evidence>